<proteinExistence type="predicted"/>
<organism evidence="1 2">
    <name type="scientific">Coffea canephora</name>
    <name type="common">Robusta coffee</name>
    <dbReference type="NCBI Taxonomy" id="49390"/>
    <lineage>
        <taxon>Eukaryota</taxon>
        <taxon>Viridiplantae</taxon>
        <taxon>Streptophyta</taxon>
        <taxon>Embryophyta</taxon>
        <taxon>Tracheophyta</taxon>
        <taxon>Spermatophyta</taxon>
        <taxon>Magnoliopsida</taxon>
        <taxon>eudicotyledons</taxon>
        <taxon>Gunneridae</taxon>
        <taxon>Pentapetalae</taxon>
        <taxon>asterids</taxon>
        <taxon>lamiids</taxon>
        <taxon>Gentianales</taxon>
        <taxon>Rubiaceae</taxon>
        <taxon>Ixoroideae</taxon>
        <taxon>Gardenieae complex</taxon>
        <taxon>Bertiereae - Coffeeae clade</taxon>
        <taxon>Coffeeae</taxon>
        <taxon>Coffea</taxon>
    </lineage>
</organism>
<dbReference type="Gramene" id="CDP06140">
    <property type="protein sequence ID" value="CDP06140"/>
    <property type="gene ID" value="GSCOC_T00021532001"/>
</dbReference>
<evidence type="ECO:0000313" key="1">
    <source>
        <dbReference type="EMBL" id="CDP06140.1"/>
    </source>
</evidence>
<keyword evidence="2" id="KW-1185">Reference proteome</keyword>
<sequence>MRIHRIKSLISKFTLNWTDNSENSQSTAASGRSKLRSSDFHRCKLPSKFHGKSVICMLYVSIKPLYLNMIAVGLRVA</sequence>
<protein>
    <submittedName>
        <fullName evidence="1">Uncharacterized protein</fullName>
    </submittedName>
</protein>
<reference evidence="2" key="1">
    <citation type="journal article" date="2014" name="Science">
        <title>The coffee genome provides insight into the convergent evolution of caffeine biosynthesis.</title>
        <authorList>
            <person name="Denoeud F."/>
            <person name="Carretero-Paulet L."/>
            <person name="Dereeper A."/>
            <person name="Droc G."/>
            <person name="Guyot R."/>
            <person name="Pietrella M."/>
            <person name="Zheng C."/>
            <person name="Alberti A."/>
            <person name="Anthony F."/>
            <person name="Aprea G."/>
            <person name="Aury J.M."/>
            <person name="Bento P."/>
            <person name="Bernard M."/>
            <person name="Bocs S."/>
            <person name="Campa C."/>
            <person name="Cenci A."/>
            <person name="Combes M.C."/>
            <person name="Crouzillat D."/>
            <person name="Da Silva C."/>
            <person name="Daddiego L."/>
            <person name="De Bellis F."/>
            <person name="Dussert S."/>
            <person name="Garsmeur O."/>
            <person name="Gayraud T."/>
            <person name="Guignon V."/>
            <person name="Jahn K."/>
            <person name="Jamilloux V."/>
            <person name="Joet T."/>
            <person name="Labadie K."/>
            <person name="Lan T."/>
            <person name="Leclercq J."/>
            <person name="Lepelley M."/>
            <person name="Leroy T."/>
            <person name="Li L.T."/>
            <person name="Librado P."/>
            <person name="Lopez L."/>
            <person name="Munoz A."/>
            <person name="Noel B."/>
            <person name="Pallavicini A."/>
            <person name="Perrotta G."/>
            <person name="Poncet V."/>
            <person name="Pot D."/>
            <person name="Priyono X."/>
            <person name="Rigoreau M."/>
            <person name="Rouard M."/>
            <person name="Rozas J."/>
            <person name="Tranchant-Dubreuil C."/>
            <person name="VanBuren R."/>
            <person name="Zhang Q."/>
            <person name="Andrade A.C."/>
            <person name="Argout X."/>
            <person name="Bertrand B."/>
            <person name="de Kochko A."/>
            <person name="Graziosi G."/>
            <person name="Henry R.J."/>
            <person name="Jayarama X."/>
            <person name="Ming R."/>
            <person name="Nagai C."/>
            <person name="Rounsley S."/>
            <person name="Sankoff D."/>
            <person name="Giuliano G."/>
            <person name="Albert V.A."/>
            <person name="Wincker P."/>
            <person name="Lashermes P."/>
        </authorList>
    </citation>
    <scope>NUCLEOTIDE SEQUENCE [LARGE SCALE GENOMIC DNA]</scope>
    <source>
        <strain evidence="2">cv. DH200-94</strain>
    </source>
</reference>
<evidence type="ECO:0000313" key="2">
    <source>
        <dbReference type="Proteomes" id="UP000295252"/>
    </source>
</evidence>
<gene>
    <name evidence="1" type="ORF">GSCOC_T00021532001</name>
</gene>
<dbReference type="Proteomes" id="UP000295252">
    <property type="component" value="Chromosome VII"/>
</dbReference>
<name>A0A068UC54_COFCA</name>
<dbReference type="InParanoid" id="A0A068UC54"/>
<dbReference type="AlphaFoldDB" id="A0A068UC54"/>
<accession>A0A068UC54</accession>
<dbReference type="EMBL" id="HG739103">
    <property type="protein sequence ID" value="CDP06140.1"/>
    <property type="molecule type" value="Genomic_DNA"/>
</dbReference>